<dbReference type="InterPro" id="IPR039420">
    <property type="entry name" value="WalR-like"/>
</dbReference>
<dbReference type="GO" id="GO:0000160">
    <property type="term" value="P:phosphorelay signal transduction system"/>
    <property type="evidence" value="ECO:0007669"/>
    <property type="project" value="InterPro"/>
</dbReference>
<evidence type="ECO:0000256" key="2">
    <source>
        <dbReference type="PROSITE-ProRule" id="PRU00169"/>
    </source>
</evidence>
<accession>A0A068VNX2</accession>
<dbReference type="CDD" id="cd06170">
    <property type="entry name" value="LuxR_C_like"/>
    <property type="match status" value="1"/>
</dbReference>
<dbReference type="SUPFAM" id="SSF46894">
    <property type="entry name" value="C-terminal effector domain of the bipartite response regulators"/>
    <property type="match status" value="1"/>
</dbReference>
<keyword evidence="1" id="KW-0238">DNA-binding</keyword>
<proteinExistence type="predicted"/>
<dbReference type="PROSITE" id="PS50043">
    <property type="entry name" value="HTH_LUXR_2"/>
    <property type="match status" value="1"/>
</dbReference>
<dbReference type="PANTHER" id="PTHR43214">
    <property type="entry name" value="TWO-COMPONENT RESPONSE REGULATOR"/>
    <property type="match status" value="1"/>
</dbReference>
<gene>
    <name evidence="5" type="primary">flG</name>
</gene>
<dbReference type="SUPFAM" id="SSF52172">
    <property type="entry name" value="CheY-like"/>
    <property type="match status" value="1"/>
</dbReference>
<dbReference type="InterPro" id="IPR000792">
    <property type="entry name" value="Tscrpt_reg_LuxR_C"/>
</dbReference>
<dbReference type="GO" id="GO:0006355">
    <property type="term" value="P:regulation of DNA-templated transcription"/>
    <property type="evidence" value="ECO:0007669"/>
    <property type="project" value="InterPro"/>
</dbReference>
<protein>
    <submittedName>
        <fullName evidence="5">FlG, two component system response regulator</fullName>
    </submittedName>
</protein>
<dbReference type="InterPro" id="IPR016032">
    <property type="entry name" value="Sig_transdc_resp-reg_C-effctor"/>
</dbReference>
<name>A0A068VNX2_9ACTN</name>
<comment type="caution">
    <text evidence="2">Lacks conserved residue(s) required for the propagation of feature annotation.</text>
</comment>
<dbReference type="InterPro" id="IPR011006">
    <property type="entry name" value="CheY-like_superfamily"/>
</dbReference>
<evidence type="ECO:0000256" key="1">
    <source>
        <dbReference type="ARBA" id="ARBA00023125"/>
    </source>
</evidence>
<evidence type="ECO:0000259" key="4">
    <source>
        <dbReference type="PROSITE" id="PS50110"/>
    </source>
</evidence>
<dbReference type="EMBL" id="HG975299">
    <property type="protein sequence ID" value="CDP39158.1"/>
    <property type="molecule type" value="Genomic_DNA"/>
</dbReference>
<feature type="domain" description="HTH luxR-type" evidence="3">
    <location>
        <begin position="154"/>
        <end position="219"/>
    </location>
</feature>
<evidence type="ECO:0000259" key="3">
    <source>
        <dbReference type="PROSITE" id="PS50043"/>
    </source>
</evidence>
<dbReference type="Pfam" id="PF00196">
    <property type="entry name" value="GerE"/>
    <property type="match status" value="1"/>
</dbReference>
<dbReference type="AlphaFoldDB" id="A0A068VNX2"/>
<reference evidence="5" key="1">
    <citation type="submission" date="2014-04" db="EMBL/GenBank/DDBJ databases">
        <title>Fluoroacetate from the marine-derived bacterium Streptomyces xinghaiensis NRRL B24674.</title>
        <authorList>
            <person name="Deng H."/>
            <person name="Yu Y."/>
            <person name="Ma L."/>
            <person name="Huang S."/>
            <person name="O'Hagan D."/>
            <person name="Tong H.M."/>
        </authorList>
    </citation>
    <scope>NUCLEOTIDE SEQUENCE</scope>
    <source>
        <strain evidence="5">NRRL B24674</strain>
    </source>
</reference>
<dbReference type="PROSITE" id="PS50110">
    <property type="entry name" value="RESPONSE_REGULATORY"/>
    <property type="match status" value="1"/>
</dbReference>
<sequence length="238" mass="25473">MPYQRSDANAGLSREPVISVAVVDASTFFRAGLVHFLSADDTFSVVAHTATLREMHADTGALRPDVLLIGVEHAAAEVLRDLARLRTAARGTRVVALLAADDPLTVRRALTAGVQAAIPRHATPQELAGTIRGIVRGDDRIVLSVPQHTLVWLREQTPQLLTSREREIIGLVARGLRNSQIADRLVITESTVKRHLSNVYAKLDAACRTEAVRKAVEHGAIPAVVAAARPAGGYEAAG</sequence>
<feature type="domain" description="Response regulatory" evidence="4">
    <location>
        <begin position="19"/>
        <end position="135"/>
    </location>
</feature>
<organism evidence="5">
    <name type="scientific">Streptomyces xinghaiensis</name>
    <dbReference type="NCBI Taxonomy" id="1038928"/>
    <lineage>
        <taxon>Bacteria</taxon>
        <taxon>Bacillati</taxon>
        <taxon>Actinomycetota</taxon>
        <taxon>Actinomycetes</taxon>
        <taxon>Kitasatosporales</taxon>
        <taxon>Streptomycetaceae</taxon>
        <taxon>Streptomyces</taxon>
    </lineage>
</organism>
<dbReference type="SMART" id="SM00421">
    <property type="entry name" value="HTH_LUXR"/>
    <property type="match status" value="1"/>
</dbReference>
<dbReference type="Gene3D" id="3.40.50.2300">
    <property type="match status" value="1"/>
</dbReference>
<dbReference type="GO" id="GO:0003677">
    <property type="term" value="F:DNA binding"/>
    <property type="evidence" value="ECO:0007669"/>
    <property type="project" value="UniProtKB-KW"/>
</dbReference>
<dbReference type="InterPro" id="IPR001789">
    <property type="entry name" value="Sig_transdc_resp-reg_receiver"/>
</dbReference>
<dbReference type="PROSITE" id="PS00622">
    <property type="entry name" value="HTH_LUXR_1"/>
    <property type="match status" value="1"/>
</dbReference>
<dbReference type="PRINTS" id="PR00038">
    <property type="entry name" value="HTHLUXR"/>
</dbReference>
<evidence type="ECO:0000313" key="5">
    <source>
        <dbReference type="EMBL" id="CDP39158.1"/>
    </source>
</evidence>